<sequence length="161" mass="18041">MSWETFFATQSRVMALRSTCRRLAVGCVIVRDKRIIASGYNGSIRGDVHCLDVGCKMVDGHCVRAIHAEQNALLQCARFGISTEGADLYVTHLPCLQCTKSIIQAGIRRVYYEEVYRPDPYAAELFEFAGIPVEQVHSDLNALLRALARQEHGLDLPHIHK</sequence>
<feature type="domain" description="CMP/dCMP-type deaminase" evidence="9">
    <location>
        <begin position="2"/>
        <end position="124"/>
    </location>
</feature>
<keyword evidence="5 8" id="KW-0862">Zinc</keyword>
<keyword evidence="11" id="KW-1185">Reference proteome</keyword>
<dbReference type="PROSITE" id="PS00903">
    <property type="entry name" value="CYT_DCMP_DEAMINASES_1"/>
    <property type="match status" value="1"/>
</dbReference>
<dbReference type="GO" id="GO:0006220">
    <property type="term" value="P:pyrimidine nucleotide metabolic process"/>
    <property type="evidence" value="ECO:0007669"/>
    <property type="project" value="InterPro"/>
</dbReference>
<proteinExistence type="inferred from homology"/>
<dbReference type="PANTHER" id="PTHR11086">
    <property type="entry name" value="DEOXYCYTIDYLATE DEAMINASE-RELATED"/>
    <property type="match status" value="1"/>
</dbReference>
<dbReference type="InterPro" id="IPR016473">
    <property type="entry name" value="dCMP_deaminase"/>
</dbReference>
<evidence type="ECO:0000256" key="1">
    <source>
        <dbReference type="ARBA" id="ARBA00001947"/>
    </source>
</evidence>
<dbReference type="Gene3D" id="3.40.140.10">
    <property type="entry name" value="Cytidine Deaminase, domain 2"/>
    <property type="match status" value="1"/>
</dbReference>
<feature type="binding site" evidence="8">
    <location>
        <position position="67"/>
    </location>
    <ligand>
        <name>Zn(2+)</name>
        <dbReference type="ChEBI" id="CHEBI:29105"/>
        <note>catalytic</note>
    </ligand>
</feature>
<dbReference type="NCBIfam" id="TIGR02571">
    <property type="entry name" value="ComEB"/>
    <property type="match status" value="1"/>
</dbReference>
<evidence type="ECO:0000259" key="9">
    <source>
        <dbReference type="PROSITE" id="PS51747"/>
    </source>
</evidence>
<dbReference type="Pfam" id="PF00383">
    <property type="entry name" value="dCMP_cyt_deam_1"/>
    <property type="match status" value="1"/>
</dbReference>
<evidence type="ECO:0000256" key="3">
    <source>
        <dbReference type="ARBA" id="ARBA00022723"/>
    </source>
</evidence>
<comment type="similarity">
    <text evidence="2">Belongs to the cytidine and deoxycytidylate deaminase family.</text>
</comment>
<keyword evidence="4" id="KW-0378">Hydrolase</keyword>
<keyword evidence="3 8" id="KW-0479">Metal-binding</keyword>
<gene>
    <name evidence="10" type="ORF">SAMN05421543_11815</name>
</gene>
<accession>A0A1I7KQN5</accession>
<dbReference type="InterPro" id="IPR016193">
    <property type="entry name" value="Cytidine_deaminase-like"/>
</dbReference>
<dbReference type="AlphaFoldDB" id="A0A1I7KQN5"/>
<dbReference type="GO" id="GO:0005737">
    <property type="term" value="C:cytoplasm"/>
    <property type="evidence" value="ECO:0007669"/>
    <property type="project" value="TreeGrafter"/>
</dbReference>
<evidence type="ECO:0000256" key="4">
    <source>
        <dbReference type="ARBA" id="ARBA00022801"/>
    </source>
</evidence>
<dbReference type="STRING" id="392015.SAMN05421543_11815"/>
<evidence type="ECO:0000256" key="6">
    <source>
        <dbReference type="NCBIfam" id="TIGR02571"/>
    </source>
</evidence>
<dbReference type="InterPro" id="IPR015517">
    <property type="entry name" value="dCMP_deaminase-rel"/>
</dbReference>
<name>A0A1I7KQN5_9BACL</name>
<organism evidence="10 11">
    <name type="scientific">Alicyclobacillus macrosporangiidus</name>
    <dbReference type="NCBI Taxonomy" id="392015"/>
    <lineage>
        <taxon>Bacteria</taxon>
        <taxon>Bacillati</taxon>
        <taxon>Bacillota</taxon>
        <taxon>Bacilli</taxon>
        <taxon>Bacillales</taxon>
        <taxon>Alicyclobacillaceae</taxon>
        <taxon>Alicyclobacillus</taxon>
    </lineage>
</organism>
<dbReference type="PIRSF" id="PIRSF006019">
    <property type="entry name" value="dCMP_deaminase"/>
    <property type="match status" value="1"/>
</dbReference>
<dbReference type="InterPro" id="IPR013404">
    <property type="entry name" value="Competence_ComEB"/>
</dbReference>
<dbReference type="PANTHER" id="PTHR11086:SF18">
    <property type="entry name" value="DEOXYCYTIDYLATE DEAMINASE"/>
    <property type="match status" value="1"/>
</dbReference>
<evidence type="ECO:0000256" key="5">
    <source>
        <dbReference type="ARBA" id="ARBA00022833"/>
    </source>
</evidence>
<dbReference type="GO" id="GO:0008270">
    <property type="term" value="F:zinc ion binding"/>
    <property type="evidence" value="ECO:0007669"/>
    <property type="project" value="InterPro"/>
</dbReference>
<reference evidence="11" key="1">
    <citation type="submission" date="2016-10" db="EMBL/GenBank/DDBJ databases">
        <authorList>
            <person name="Varghese N."/>
        </authorList>
    </citation>
    <scope>NUCLEOTIDE SEQUENCE [LARGE SCALE GENOMIC DNA]</scope>
    <source>
        <strain evidence="11">DSM 17980</strain>
    </source>
</reference>
<dbReference type="GO" id="GO:0004132">
    <property type="term" value="F:dCMP deaminase activity"/>
    <property type="evidence" value="ECO:0007669"/>
    <property type="project" value="InterPro"/>
</dbReference>
<dbReference type="CDD" id="cd01286">
    <property type="entry name" value="deoxycytidylate_deaminase"/>
    <property type="match status" value="1"/>
</dbReference>
<feature type="active site" description="Proton donor" evidence="7">
    <location>
        <position position="69"/>
    </location>
</feature>
<dbReference type="EMBL" id="FPBV01000018">
    <property type="protein sequence ID" value="SFU99676.1"/>
    <property type="molecule type" value="Genomic_DNA"/>
</dbReference>
<evidence type="ECO:0000313" key="10">
    <source>
        <dbReference type="EMBL" id="SFU99676.1"/>
    </source>
</evidence>
<feature type="binding site" evidence="8">
    <location>
        <position position="95"/>
    </location>
    <ligand>
        <name>Zn(2+)</name>
        <dbReference type="ChEBI" id="CHEBI:29105"/>
        <note>catalytic</note>
    </ligand>
</feature>
<dbReference type="PROSITE" id="PS51747">
    <property type="entry name" value="CYT_DCMP_DEAMINASES_2"/>
    <property type="match status" value="1"/>
</dbReference>
<dbReference type="InterPro" id="IPR002125">
    <property type="entry name" value="CMP_dCMP_dom"/>
</dbReference>
<dbReference type="eggNOG" id="COG2131">
    <property type="taxonomic scope" value="Bacteria"/>
</dbReference>
<evidence type="ECO:0000256" key="8">
    <source>
        <dbReference type="PIRSR" id="PIRSR006019-2"/>
    </source>
</evidence>
<evidence type="ECO:0000256" key="7">
    <source>
        <dbReference type="PIRSR" id="PIRSR006019-1"/>
    </source>
</evidence>
<protein>
    <recommendedName>
        <fullName evidence="6">ComE operon protein 2</fullName>
    </recommendedName>
</protein>
<dbReference type="Proteomes" id="UP000183508">
    <property type="component" value="Unassembled WGS sequence"/>
</dbReference>
<dbReference type="SUPFAM" id="SSF53927">
    <property type="entry name" value="Cytidine deaminase-like"/>
    <property type="match status" value="1"/>
</dbReference>
<comment type="cofactor">
    <cofactor evidence="1 8">
        <name>Zn(2+)</name>
        <dbReference type="ChEBI" id="CHEBI:29105"/>
    </cofactor>
</comment>
<evidence type="ECO:0000256" key="2">
    <source>
        <dbReference type="ARBA" id="ARBA00006576"/>
    </source>
</evidence>
<dbReference type="InterPro" id="IPR016192">
    <property type="entry name" value="APOBEC/CMP_deaminase_Zn-bd"/>
</dbReference>
<feature type="binding site" evidence="8">
    <location>
        <position position="98"/>
    </location>
    <ligand>
        <name>Zn(2+)</name>
        <dbReference type="ChEBI" id="CHEBI:29105"/>
        <note>catalytic</note>
    </ligand>
</feature>
<evidence type="ECO:0000313" key="11">
    <source>
        <dbReference type="Proteomes" id="UP000183508"/>
    </source>
</evidence>
<dbReference type="InterPro" id="IPR035105">
    <property type="entry name" value="Deoxycytidylate_deaminase_dom"/>
</dbReference>